<evidence type="ECO:0000259" key="1">
    <source>
        <dbReference type="Pfam" id="PF12708"/>
    </source>
</evidence>
<keyword evidence="3" id="KW-1185">Reference proteome</keyword>
<evidence type="ECO:0000313" key="2">
    <source>
        <dbReference type="EMBL" id="MFD1798686.1"/>
    </source>
</evidence>
<dbReference type="InterPro" id="IPR011050">
    <property type="entry name" value="Pectin_lyase_fold/virulence"/>
</dbReference>
<dbReference type="Gene3D" id="2.160.20.10">
    <property type="entry name" value="Single-stranded right-handed beta-helix, Pectin lyase-like"/>
    <property type="match status" value="1"/>
</dbReference>
<dbReference type="Pfam" id="PF12708">
    <property type="entry name" value="Pect-lyase_RHGA_epim"/>
    <property type="match status" value="1"/>
</dbReference>
<dbReference type="SMART" id="SM00710">
    <property type="entry name" value="PbH1"/>
    <property type="match status" value="4"/>
</dbReference>
<name>A0ABW4NLP7_9LACT</name>
<accession>A0ABW4NLP7</accession>
<feature type="domain" description="Rhamnogalacturonase A/B/Epimerase-like pectate lyase" evidence="1">
    <location>
        <begin position="101"/>
        <end position="331"/>
    </location>
</feature>
<dbReference type="InterPro" id="IPR006626">
    <property type="entry name" value="PbH1"/>
</dbReference>
<dbReference type="InterPro" id="IPR024535">
    <property type="entry name" value="RHGA/B-epi-like_pectate_lyase"/>
</dbReference>
<organism evidence="2 3">
    <name type="scientific">Carnobacterium antarcticum</name>
    <dbReference type="NCBI Taxonomy" id="2126436"/>
    <lineage>
        <taxon>Bacteria</taxon>
        <taxon>Bacillati</taxon>
        <taxon>Bacillota</taxon>
        <taxon>Bacilli</taxon>
        <taxon>Lactobacillales</taxon>
        <taxon>Carnobacteriaceae</taxon>
        <taxon>Carnobacterium</taxon>
    </lineage>
</organism>
<dbReference type="EMBL" id="JBHUFF010000008">
    <property type="protein sequence ID" value="MFD1798686.1"/>
    <property type="molecule type" value="Genomic_DNA"/>
</dbReference>
<dbReference type="InterPro" id="IPR012334">
    <property type="entry name" value="Pectin_lyas_fold"/>
</dbReference>
<dbReference type="SUPFAM" id="SSF51126">
    <property type="entry name" value="Pectin lyase-like"/>
    <property type="match status" value="1"/>
</dbReference>
<protein>
    <submittedName>
        <fullName evidence="2">Glycosyl hydrolase family 28-related protein</fullName>
    </submittedName>
</protein>
<keyword evidence="2" id="KW-0378">Hydrolase</keyword>
<comment type="caution">
    <text evidence="2">The sequence shown here is derived from an EMBL/GenBank/DDBJ whole genome shotgun (WGS) entry which is preliminary data.</text>
</comment>
<dbReference type="Proteomes" id="UP001597285">
    <property type="component" value="Unassembled WGS sequence"/>
</dbReference>
<dbReference type="RefSeq" id="WP_058919097.1">
    <property type="nucleotide sequence ID" value="NZ_JBHSQC010000015.1"/>
</dbReference>
<evidence type="ECO:0000313" key="3">
    <source>
        <dbReference type="Proteomes" id="UP001597285"/>
    </source>
</evidence>
<proteinExistence type="predicted"/>
<sequence length="471" mass="52225">MNQAAVIQELIAETFPDYQNNSAKQQAIGETESLFSLLKGISPPKKSSDRFFSRSLLSKAKRDFTVDPPVSVDSNGQIYPYWKKQLDHALRQLSERVQTVSLLDFGAIGDGKFDCTQAFKKAISSGKRRVLVPPGVYRTRGLKLPSYTELIGSGTAKTKLILVETAPKRERLITNQQYLKGNHHIRIEGMELDWNVNRLSEKERTASGGTASSGITLAHVKYAVIRNITITDPGLHGVDVTSAIYDYSGDGQRARLGSRYIWVDQVEVKGFGDDGITTHHSDDILISNCFLHHPSGRAHKAGFSNSNGIEVDDGSQHVTLTNNLTAYCFGGVEIKAHETSSAASDTQLFGHYSYHDNRSYNFRHIGHHQKADAQTQSAFGIRGTYLAAYFPKKTDLYLASTPRALVISAYQKVAINHFLAKTTAETAPEKIALSVQYRAGEVYLKNVQLENYETAKKPLRISRETGRVRIG</sequence>
<reference evidence="3" key="1">
    <citation type="journal article" date="2019" name="Int. J. Syst. Evol. Microbiol.">
        <title>The Global Catalogue of Microorganisms (GCM) 10K type strain sequencing project: providing services to taxonomists for standard genome sequencing and annotation.</title>
        <authorList>
            <consortium name="The Broad Institute Genomics Platform"/>
            <consortium name="The Broad Institute Genome Sequencing Center for Infectious Disease"/>
            <person name="Wu L."/>
            <person name="Ma J."/>
        </authorList>
    </citation>
    <scope>NUCLEOTIDE SEQUENCE [LARGE SCALE GENOMIC DNA]</scope>
    <source>
        <strain evidence="3">KCTC 42143</strain>
    </source>
</reference>
<gene>
    <name evidence="2" type="ORF">ACFSBK_02280</name>
</gene>
<dbReference type="GO" id="GO:0016787">
    <property type="term" value="F:hydrolase activity"/>
    <property type="evidence" value="ECO:0007669"/>
    <property type="project" value="UniProtKB-KW"/>
</dbReference>